<comment type="cofactor">
    <cofactor evidence="1 19">
        <name>Mg(2+)</name>
        <dbReference type="ChEBI" id="CHEBI:18420"/>
    </cofactor>
</comment>
<evidence type="ECO:0000256" key="11">
    <source>
        <dbReference type="ARBA" id="ARBA00022842"/>
    </source>
</evidence>
<dbReference type="EC" id="2.7.8.26" evidence="5 19"/>
<evidence type="ECO:0000256" key="17">
    <source>
        <dbReference type="ARBA" id="ARBA00048623"/>
    </source>
</evidence>
<keyword evidence="11 19" id="KW-0460">Magnesium</keyword>
<evidence type="ECO:0000256" key="18">
    <source>
        <dbReference type="ARBA" id="ARBA00049504"/>
    </source>
</evidence>
<feature type="transmembrane region" description="Helical" evidence="19">
    <location>
        <begin position="167"/>
        <end position="189"/>
    </location>
</feature>
<keyword evidence="9 19" id="KW-0808">Transferase</keyword>
<organism evidence="20 21">
    <name type="scientific">Mobilicoccus pelagius NBRC 104925</name>
    <dbReference type="NCBI Taxonomy" id="1089455"/>
    <lineage>
        <taxon>Bacteria</taxon>
        <taxon>Bacillati</taxon>
        <taxon>Actinomycetota</taxon>
        <taxon>Actinomycetes</taxon>
        <taxon>Micrococcales</taxon>
        <taxon>Dermatophilaceae</taxon>
        <taxon>Mobilicoccus</taxon>
    </lineage>
</organism>
<keyword evidence="8 19" id="KW-0169">Cobalamin biosynthesis</keyword>
<dbReference type="GO" id="GO:0008818">
    <property type="term" value="F:cobalamin 5'-phosphate synthase activity"/>
    <property type="evidence" value="ECO:0007669"/>
    <property type="project" value="UniProtKB-UniRule"/>
</dbReference>
<dbReference type="PANTHER" id="PTHR34148">
    <property type="entry name" value="ADENOSYLCOBINAMIDE-GDP RIBAZOLETRANSFERASE"/>
    <property type="match status" value="1"/>
</dbReference>
<feature type="transmembrane region" description="Helical" evidence="19">
    <location>
        <begin position="80"/>
        <end position="99"/>
    </location>
</feature>
<proteinExistence type="inferred from homology"/>
<evidence type="ECO:0000256" key="14">
    <source>
        <dbReference type="ARBA" id="ARBA00025228"/>
    </source>
</evidence>
<evidence type="ECO:0000256" key="13">
    <source>
        <dbReference type="ARBA" id="ARBA00023136"/>
    </source>
</evidence>
<feature type="transmembrane region" description="Helical" evidence="19">
    <location>
        <begin position="233"/>
        <end position="250"/>
    </location>
</feature>
<evidence type="ECO:0000313" key="20">
    <source>
        <dbReference type="EMBL" id="GAB47864.1"/>
    </source>
</evidence>
<evidence type="ECO:0000256" key="19">
    <source>
        <dbReference type="HAMAP-Rule" id="MF_00719"/>
    </source>
</evidence>
<dbReference type="AlphaFoldDB" id="H5UQ59"/>
<evidence type="ECO:0000256" key="1">
    <source>
        <dbReference type="ARBA" id="ARBA00001946"/>
    </source>
</evidence>
<comment type="function">
    <text evidence="14 19">Joins adenosylcobinamide-GDP and alpha-ribazole to generate adenosylcobalamin (Ado-cobalamin). Also synthesizes adenosylcobalamin 5'-phosphate from adenosylcobinamide-GDP and alpha-ribazole 5'-phosphate.</text>
</comment>
<evidence type="ECO:0000256" key="12">
    <source>
        <dbReference type="ARBA" id="ARBA00022989"/>
    </source>
</evidence>
<comment type="catalytic activity">
    <reaction evidence="18 19">
        <text>alpha-ribazole 5'-phosphate + adenosylcob(III)inamide-GDP = adenosylcob(III)alamin 5'-phosphate + GMP + H(+)</text>
        <dbReference type="Rhea" id="RHEA:23560"/>
        <dbReference type="ChEBI" id="CHEBI:15378"/>
        <dbReference type="ChEBI" id="CHEBI:57918"/>
        <dbReference type="ChEBI" id="CHEBI:58115"/>
        <dbReference type="ChEBI" id="CHEBI:60487"/>
        <dbReference type="ChEBI" id="CHEBI:60493"/>
        <dbReference type="EC" id="2.7.8.26"/>
    </reaction>
</comment>
<keyword evidence="7 19" id="KW-1003">Cell membrane</keyword>
<comment type="pathway">
    <text evidence="3 19">Cofactor biosynthesis; adenosylcobalamin biosynthesis; adenosylcobalamin from cob(II)yrinate a,c-diamide: step 7/7.</text>
</comment>
<keyword evidence="13 19" id="KW-0472">Membrane</keyword>
<evidence type="ECO:0000256" key="15">
    <source>
        <dbReference type="ARBA" id="ARBA00032605"/>
    </source>
</evidence>
<dbReference type="PANTHER" id="PTHR34148:SF1">
    <property type="entry name" value="ADENOSYLCOBINAMIDE-GDP RIBAZOLETRANSFERASE"/>
    <property type="match status" value="1"/>
</dbReference>
<feature type="transmembrane region" description="Helical" evidence="19">
    <location>
        <begin position="138"/>
        <end position="161"/>
    </location>
</feature>
<evidence type="ECO:0000256" key="6">
    <source>
        <dbReference type="ARBA" id="ARBA00015850"/>
    </source>
</evidence>
<feature type="transmembrane region" description="Helical" evidence="19">
    <location>
        <begin position="262"/>
        <end position="284"/>
    </location>
</feature>
<name>H5UQ59_9MICO</name>
<protein>
    <recommendedName>
        <fullName evidence="6 19">Adenosylcobinamide-GDP ribazoletransferase</fullName>
        <ecNumber evidence="5 19">2.7.8.26</ecNumber>
    </recommendedName>
    <alternativeName>
        <fullName evidence="16 19">Cobalamin synthase</fullName>
    </alternativeName>
    <alternativeName>
        <fullName evidence="15 19">Cobalamin-5'-phosphate synthase</fullName>
    </alternativeName>
</protein>
<evidence type="ECO:0000256" key="2">
    <source>
        <dbReference type="ARBA" id="ARBA00004651"/>
    </source>
</evidence>
<keyword evidence="10 19" id="KW-0812">Transmembrane</keyword>
<dbReference type="UniPathway" id="UPA00148">
    <property type="reaction ID" value="UER00238"/>
</dbReference>
<evidence type="ECO:0000256" key="3">
    <source>
        <dbReference type="ARBA" id="ARBA00004663"/>
    </source>
</evidence>
<evidence type="ECO:0000256" key="10">
    <source>
        <dbReference type="ARBA" id="ARBA00022692"/>
    </source>
</evidence>
<feature type="transmembrane region" description="Helical" evidence="19">
    <location>
        <begin position="53"/>
        <end position="74"/>
    </location>
</feature>
<dbReference type="RefSeq" id="WP_009481762.1">
    <property type="nucleotide sequence ID" value="NZ_BAFE01000027.1"/>
</dbReference>
<dbReference type="STRING" id="1089455.MOPEL_029_01470"/>
<gene>
    <name evidence="19 20" type="primary">cobS</name>
    <name evidence="20" type="ORF">MOPEL_029_01470</name>
</gene>
<evidence type="ECO:0000313" key="21">
    <source>
        <dbReference type="Proteomes" id="UP000004367"/>
    </source>
</evidence>
<dbReference type="GO" id="GO:0051073">
    <property type="term" value="F:adenosylcobinamide-GDP ribazoletransferase activity"/>
    <property type="evidence" value="ECO:0007669"/>
    <property type="project" value="UniProtKB-UniRule"/>
</dbReference>
<evidence type="ECO:0000256" key="16">
    <source>
        <dbReference type="ARBA" id="ARBA00032853"/>
    </source>
</evidence>
<keyword evidence="21" id="KW-1185">Reference proteome</keyword>
<dbReference type="InterPro" id="IPR003805">
    <property type="entry name" value="CobS"/>
</dbReference>
<comment type="catalytic activity">
    <reaction evidence="17 19">
        <text>alpha-ribazole + adenosylcob(III)inamide-GDP = adenosylcob(III)alamin + GMP + H(+)</text>
        <dbReference type="Rhea" id="RHEA:16049"/>
        <dbReference type="ChEBI" id="CHEBI:10329"/>
        <dbReference type="ChEBI" id="CHEBI:15378"/>
        <dbReference type="ChEBI" id="CHEBI:18408"/>
        <dbReference type="ChEBI" id="CHEBI:58115"/>
        <dbReference type="ChEBI" id="CHEBI:60487"/>
        <dbReference type="EC" id="2.7.8.26"/>
    </reaction>
</comment>
<keyword evidence="12 19" id="KW-1133">Transmembrane helix</keyword>
<sequence>MSAENPNTEITNAEITNAENPPAAPLLVDGWRMAVGTLTAVPVRPPSRIDRRVAGAAMLLAPVAALPVAAVWIVCAVVASAALLPLVLSVVAVAGMCLATRAMHLDGLADTADGLSASYDRDRALQVMKTGDVGPSGAAAIALVLLLQVTAGEALFVLAPAALARVVVLGLLAVCASRYSLALACMRGVPSARPGGLGATVAGSVSRPAAAGAGLFLAVVGALGLAAAGGPWWGAPLIVLTPVVATALLVRRCVTRLGGITGDVLGAAVEISCACALTVAAAVVTGQLLPLP</sequence>
<dbReference type="HAMAP" id="MF_00719">
    <property type="entry name" value="CobS"/>
    <property type="match status" value="1"/>
</dbReference>
<dbReference type="GO" id="GO:0005886">
    <property type="term" value="C:plasma membrane"/>
    <property type="evidence" value="ECO:0007669"/>
    <property type="project" value="UniProtKB-SubCell"/>
</dbReference>
<evidence type="ECO:0000256" key="7">
    <source>
        <dbReference type="ARBA" id="ARBA00022475"/>
    </source>
</evidence>
<dbReference type="Pfam" id="PF02654">
    <property type="entry name" value="CobS"/>
    <property type="match status" value="1"/>
</dbReference>
<comment type="caution">
    <text evidence="20">The sequence shown here is derived from an EMBL/GenBank/DDBJ whole genome shotgun (WGS) entry which is preliminary data.</text>
</comment>
<dbReference type="eggNOG" id="COG0368">
    <property type="taxonomic scope" value="Bacteria"/>
</dbReference>
<reference evidence="20 21" key="1">
    <citation type="submission" date="2012-02" db="EMBL/GenBank/DDBJ databases">
        <title>Whole genome shotgun sequence of Mobilicoccus pelagius NBRC 104925.</title>
        <authorList>
            <person name="Yoshida Y."/>
            <person name="Hosoyama A."/>
            <person name="Tsuchikane K."/>
            <person name="Katsumata H."/>
            <person name="Yamazaki S."/>
            <person name="Fujita N."/>
        </authorList>
    </citation>
    <scope>NUCLEOTIDE SEQUENCE [LARGE SCALE GENOMIC DNA]</scope>
    <source>
        <strain evidence="20 21">NBRC 104925</strain>
    </source>
</reference>
<dbReference type="EMBL" id="BAFE01000027">
    <property type="protein sequence ID" value="GAB47864.1"/>
    <property type="molecule type" value="Genomic_DNA"/>
</dbReference>
<dbReference type="Proteomes" id="UP000004367">
    <property type="component" value="Unassembled WGS sequence"/>
</dbReference>
<evidence type="ECO:0000256" key="5">
    <source>
        <dbReference type="ARBA" id="ARBA00013200"/>
    </source>
</evidence>
<feature type="transmembrane region" description="Helical" evidence="19">
    <location>
        <begin position="209"/>
        <end position="227"/>
    </location>
</feature>
<comment type="similarity">
    <text evidence="4 19">Belongs to the CobS family.</text>
</comment>
<dbReference type="GO" id="GO:0009236">
    <property type="term" value="P:cobalamin biosynthetic process"/>
    <property type="evidence" value="ECO:0007669"/>
    <property type="project" value="UniProtKB-UniRule"/>
</dbReference>
<accession>H5UQ59</accession>
<evidence type="ECO:0000256" key="8">
    <source>
        <dbReference type="ARBA" id="ARBA00022573"/>
    </source>
</evidence>
<evidence type="ECO:0000256" key="4">
    <source>
        <dbReference type="ARBA" id="ARBA00010561"/>
    </source>
</evidence>
<evidence type="ECO:0000256" key="9">
    <source>
        <dbReference type="ARBA" id="ARBA00022679"/>
    </source>
</evidence>
<comment type="subcellular location">
    <subcellularLocation>
        <location evidence="2 19">Cell membrane</location>
        <topology evidence="2 19">Multi-pass membrane protein</topology>
    </subcellularLocation>
</comment>